<evidence type="ECO:0000256" key="1">
    <source>
        <dbReference type="SAM" id="MobiDB-lite"/>
    </source>
</evidence>
<comment type="caution">
    <text evidence="2">The sequence shown here is derived from an EMBL/GenBank/DDBJ whole genome shotgun (WGS) entry which is preliminary data.</text>
</comment>
<reference evidence="2" key="1">
    <citation type="submission" date="2021-03" db="EMBL/GenBank/DDBJ databases">
        <authorList>
            <person name="Kanchanasin P."/>
            <person name="Saeng-In P."/>
            <person name="Phongsopitanun W."/>
            <person name="Yuki M."/>
            <person name="Kudo T."/>
            <person name="Ohkuma M."/>
            <person name="Tanasupawat S."/>
        </authorList>
    </citation>
    <scope>NUCLEOTIDE SEQUENCE</scope>
    <source>
        <strain evidence="2">GKU 128</strain>
    </source>
</reference>
<dbReference type="Proteomes" id="UP000669179">
    <property type="component" value="Unassembled WGS sequence"/>
</dbReference>
<dbReference type="AlphaFoldDB" id="A0A939T7H6"/>
<organism evidence="2 3">
    <name type="scientific">Actinomadura barringtoniae</name>
    <dbReference type="NCBI Taxonomy" id="1427535"/>
    <lineage>
        <taxon>Bacteria</taxon>
        <taxon>Bacillati</taxon>
        <taxon>Actinomycetota</taxon>
        <taxon>Actinomycetes</taxon>
        <taxon>Streptosporangiales</taxon>
        <taxon>Thermomonosporaceae</taxon>
        <taxon>Actinomadura</taxon>
    </lineage>
</organism>
<gene>
    <name evidence="2" type="ORF">J4573_19520</name>
</gene>
<evidence type="ECO:0000313" key="2">
    <source>
        <dbReference type="EMBL" id="MBO2449302.1"/>
    </source>
</evidence>
<feature type="region of interest" description="Disordered" evidence="1">
    <location>
        <begin position="43"/>
        <end position="71"/>
    </location>
</feature>
<proteinExistence type="predicted"/>
<accession>A0A939T7H6</accession>
<dbReference type="RefSeq" id="WP_208257163.1">
    <property type="nucleotide sequence ID" value="NZ_JAGEOJ010000007.1"/>
</dbReference>
<protein>
    <submittedName>
        <fullName evidence="2">Uncharacterized protein</fullName>
    </submittedName>
</protein>
<evidence type="ECO:0000313" key="3">
    <source>
        <dbReference type="Proteomes" id="UP000669179"/>
    </source>
</evidence>
<name>A0A939T7H6_9ACTN</name>
<feature type="compositionally biased region" description="Polar residues" evidence="1">
    <location>
        <begin position="56"/>
        <end position="71"/>
    </location>
</feature>
<keyword evidence="3" id="KW-1185">Reference proteome</keyword>
<sequence length="193" mass="21163">MSHGSRPAPRGFQRKYLFFWLVGTVSAVLVSFAGTQGLYAGGNETSNDVPPPVPQPLTSTSSKPSQGQQVTIEAPRELTKVNGRQGVLVQGHAGDLHDSVLRLFVLAYNGQYYLIDNGPVIAPNREWRFLLKPIGDGKRDIGRVFTVFVATVDSDCRKLLDRSHRDRTGNISFTQLPPGCTAKAKVNVLKTSW</sequence>
<dbReference type="EMBL" id="JAGEOJ010000007">
    <property type="protein sequence ID" value="MBO2449302.1"/>
    <property type="molecule type" value="Genomic_DNA"/>
</dbReference>